<dbReference type="InterPro" id="IPR025620">
    <property type="entry name" value="YlaH"/>
</dbReference>
<organism evidence="2 3">
    <name type="scientific">Virgibacillus byunsanensis</name>
    <dbReference type="NCBI Taxonomy" id="570945"/>
    <lineage>
        <taxon>Bacteria</taxon>
        <taxon>Bacillati</taxon>
        <taxon>Bacillota</taxon>
        <taxon>Bacilli</taxon>
        <taxon>Bacillales</taxon>
        <taxon>Bacillaceae</taxon>
        <taxon>Virgibacillus</taxon>
    </lineage>
</organism>
<feature type="transmembrane region" description="Helical" evidence="1">
    <location>
        <begin position="73"/>
        <end position="91"/>
    </location>
</feature>
<sequence>MIYEYIINNYGTEHTYAIFYVLNLIFGILAFKLGFARKLPVIKSILVYIMLAIGTYIITIFSILPTAMTQKPLPMTESLIVIALVMGLYRIRLHQQRKSK</sequence>
<evidence type="ECO:0000256" key="1">
    <source>
        <dbReference type="SAM" id="Phobius"/>
    </source>
</evidence>
<accession>A0ABW3LK09</accession>
<reference evidence="3" key="1">
    <citation type="journal article" date="2019" name="Int. J. Syst. Evol. Microbiol.">
        <title>The Global Catalogue of Microorganisms (GCM) 10K type strain sequencing project: providing services to taxonomists for standard genome sequencing and annotation.</title>
        <authorList>
            <consortium name="The Broad Institute Genomics Platform"/>
            <consortium name="The Broad Institute Genome Sequencing Center for Infectious Disease"/>
            <person name="Wu L."/>
            <person name="Ma J."/>
        </authorList>
    </citation>
    <scope>NUCLEOTIDE SEQUENCE [LARGE SCALE GENOMIC DNA]</scope>
    <source>
        <strain evidence="3">CCUG 56754</strain>
    </source>
</reference>
<protein>
    <submittedName>
        <fullName evidence="2">YlaH-like family protein</fullName>
    </submittedName>
</protein>
<evidence type="ECO:0000313" key="2">
    <source>
        <dbReference type="EMBL" id="MFD1038736.1"/>
    </source>
</evidence>
<comment type="caution">
    <text evidence="2">The sequence shown here is derived from an EMBL/GenBank/DDBJ whole genome shotgun (WGS) entry which is preliminary data.</text>
</comment>
<dbReference type="Proteomes" id="UP001597040">
    <property type="component" value="Unassembled WGS sequence"/>
</dbReference>
<keyword evidence="1" id="KW-0472">Membrane</keyword>
<dbReference type="EMBL" id="JBHTKJ010000024">
    <property type="protein sequence ID" value="MFD1038736.1"/>
    <property type="molecule type" value="Genomic_DNA"/>
</dbReference>
<gene>
    <name evidence="2" type="ORF">ACFQ3N_10090</name>
</gene>
<proteinExistence type="predicted"/>
<keyword evidence="1" id="KW-0812">Transmembrane</keyword>
<dbReference type="Pfam" id="PF14036">
    <property type="entry name" value="YlaH"/>
    <property type="match status" value="1"/>
</dbReference>
<feature type="transmembrane region" description="Helical" evidence="1">
    <location>
        <begin position="45"/>
        <end position="67"/>
    </location>
</feature>
<evidence type="ECO:0000313" key="3">
    <source>
        <dbReference type="Proteomes" id="UP001597040"/>
    </source>
</evidence>
<dbReference type="RefSeq" id="WP_390362002.1">
    <property type="nucleotide sequence ID" value="NZ_JBHTKJ010000024.1"/>
</dbReference>
<feature type="transmembrane region" description="Helical" evidence="1">
    <location>
        <begin position="15"/>
        <end position="33"/>
    </location>
</feature>
<keyword evidence="1" id="KW-1133">Transmembrane helix</keyword>
<keyword evidence="3" id="KW-1185">Reference proteome</keyword>
<name>A0ABW3LK09_9BACI</name>